<dbReference type="AlphaFoldDB" id="A0A2P5DGH8"/>
<dbReference type="Proteomes" id="UP000237000">
    <property type="component" value="Unassembled WGS sequence"/>
</dbReference>
<evidence type="ECO:0000313" key="2">
    <source>
        <dbReference type="EMBL" id="PON72381.1"/>
    </source>
</evidence>
<sequence length="259" mass="28862">MGDQICQTKANHHDHDHDQKILIKSGIVRIPFRIIVTTILSLVLPLAFLALARIACARFLLSQLAPSSPNSSVFFSVFLHGTTNPTILYLVVSTVSIATLVHSLTNNKLTSYSIWSPLTTLGSRPYAAWIFLWILAVPVGLGIKGTVSTGTSFVNFGTERSSFCRGVLFLGLHEAMVHWSRMVVEPVVNDTIFGVVSRKERWVQRGVTGGMFGSLRYWRLRNEVIKGLVWFATTPLFCRVINYGDEISADPRLDIEEQV</sequence>
<organism evidence="2 3">
    <name type="scientific">Trema orientale</name>
    <name type="common">Charcoal tree</name>
    <name type="synonym">Celtis orientalis</name>
    <dbReference type="NCBI Taxonomy" id="63057"/>
    <lineage>
        <taxon>Eukaryota</taxon>
        <taxon>Viridiplantae</taxon>
        <taxon>Streptophyta</taxon>
        <taxon>Embryophyta</taxon>
        <taxon>Tracheophyta</taxon>
        <taxon>Spermatophyta</taxon>
        <taxon>Magnoliopsida</taxon>
        <taxon>eudicotyledons</taxon>
        <taxon>Gunneridae</taxon>
        <taxon>Pentapetalae</taxon>
        <taxon>rosids</taxon>
        <taxon>fabids</taxon>
        <taxon>Rosales</taxon>
        <taxon>Cannabaceae</taxon>
        <taxon>Trema</taxon>
    </lineage>
</organism>
<proteinExistence type="predicted"/>
<accession>A0A2P5DGH8</accession>
<feature type="transmembrane region" description="Helical" evidence="1">
    <location>
        <begin position="34"/>
        <end position="61"/>
    </location>
</feature>
<evidence type="ECO:0008006" key="4">
    <source>
        <dbReference type="Google" id="ProtNLM"/>
    </source>
</evidence>
<feature type="transmembrane region" description="Helical" evidence="1">
    <location>
        <begin position="126"/>
        <end position="143"/>
    </location>
</feature>
<protein>
    <recommendedName>
        <fullName evidence="4">Transmembrane protein</fullName>
    </recommendedName>
</protein>
<keyword evidence="3" id="KW-1185">Reference proteome</keyword>
<reference evidence="3" key="1">
    <citation type="submission" date="2016-06" db="EMBL/GenBank/DDBJ databases">
        <title>Parallel loss of symbiosis genes in relatives of nitrogen-fixing non-legume Parasponia.</title>
        <authorList>
            <person name="Van Velzen R."/>
            <person name="Holmer R."/>
            <person name="Bu F."/>
            <person name="Rutten L."/>
            <person name="Van Zeijl A."/>
            <person name="Liu W."/>
            <person name="Santuari L."/>
            <person name="Cao Q."/>
            <person name="Sharma T."/>
            <person name="Shen D."/>
            <person name="Roswanjaya Y."/>
            <person name="Wardhani T."/>
            <person name="Kalhor M.S."/>
            <person name="Jansen J."/>
            <person name="Van den Hoogen J."/>
            <person name="Gungor B."/>
            <person name="Hartog M."/>
            <person name="Hontelez J."/>
            <person name="Verver J."/>
            <person name="Yang W.-C."/>
            <person name="Schijlen E."/>
            <person name="Repin R."/>
            <person name="Schilthuizen M."/>
            <person name="Schranz E."/>
            <person name="Heidstra R."/>
            <person name="Miyata K."/>
            <person name="Fedorova E."/>
            <person name="Kohlen W."/>
            <person name="Bisseling T."/>
            <person name="Smit S."/>
            <person name="Geurts R."/>
        </authorList>
    </citation>
    <scope>NUCLEOTIDE SEQUENCE [LARGE SCALE GENOMIC DNA]</scope>
    <source>
        <strain evidence="3">cv. RG33-2</strain>
    </source>
</reference>
<keyword evidence="1" id="KW-0812">Transmembrane</keyword>
<comment type="caution">
    <text evidence="2">The sequence shown here is derived from an EMBL/GenBank/DDBJ whole genome shotgun (WGS) entry which is preliminary data.</text>
</comment>
<gene>
    <name evidence="2" type="ORF">TorRG33x02_251790</name>
</gene>
<dbReference type="PANTHER" id="PTHR37172">
    <property type="entry name" value="TRANSMEMBRANE PROTEIN"/>
    <property type="match status" value="1"/>
</dbReference>
<dbReference type="EMBL" id="JXTC01000272">
    <property type="protein sequence ID" value="PON72381.1"/>
    <property type="molecule type" value="Genomic_DNA"/>
</dbReference>
<feature type="transmembrane region" description="Helical" evidence="1">
    <location>
        <begin position="86"/>
        <end position="105"/>
    </location>
</feature>
<keyword evidence="1" id="KW-1133">Transmembrane helix</keyword>
<dbReference type="FunCoup" id="A0A2P5DGH8">
    <property type="interactions" value="46"/>
</dbReference>
<dbReference type="OrthoDB" id="1913803at2759"/>
<evidence type="ECO:0000313" key="3">
    <source>
        <dbReference type="Proteomes" id="UP000237000"/>
    </source>
</evidence>
<name>A0A2P5DGH8_TREOI</name>
<keyword evidence="1" id="KW-0472">Membrane</keyword>
<dbReference type="PANTHER" id="PTHR37172:SF3">
    <property type="entry name" value="TRANSMEMBRANE PROTEIN"/>
    <property type="match status" value="1"/>
</dbReference>
<evidence type="ECO:0000256" key="1">
    <source>
        <dbReference type="SAM" id="Phobius"/>
    </source>
</evidence>
<dbReference type="InParanoid" id="A0A2P5DGH8"/>